<protein>
    <submittedName>
        <fullName evidence="1">Putative repeat protein (TIGR04042 family)</fullName>
    </submittedName>
</protein>
<comment type="caution">
    <text evidence="1">The sequence shown here is derived from an EMBL/GenBank/DDBJ whole genome shotgun (WGS) entry which is preliminary data.</text>
</comment>
<dbReference type="NCBIfam" id="TIGR04042">
    <property type="entry name" value="MSMEG_0570_fam"/>
    <property type="match status" value="1"/>
</dbReference>
<dbReference type="RefSeq" id="WP_110471161.1">
    <property type="nucleotide sequence ID" value="NZ_QJSP01000011.1"/>
</dbReference>
<reference evidence="1 2" key="1">
    <citation type="submission" date="2018-06" db="EMBL/GenBank/DDBJ databases">
        <title>Genomic Encyclopedia of Type Strains, Phase IV (KMG-IV): sequencing the most valuable type-strain genomes for metagenomic binning, comparative biology and taxonomic classification.</title>
        <authorList>
            <person name="Goeker M."/>
        </authorList>
    </citation>
    <scope>NUCLEOTIDE SEQUENCE [LARGE SCALE GENOMIC DNA]</scope>
    <source>
        <strain evidence="1 2">DSM 45521</strain>
    </source>
</reference>
<dbReference type="EMBL" id="QJSP01000011">
    <property type="protein sequence ID" value="PYE15178.1"/>
    <property type="molecule type" value="Genomic_DNA"/>
</dbReference>
<accession>A0A318RFE0</accession>
<proteinExistence type="predicted"/>
<evidence type="ECO:0000313" key="1">
    <source>
        <dbReference type="EMBL" id="PYE15178.1"/>
    </source>
</evidence>
<evidence type="ECO:0000313" key="2">
    <source>
        <dbReference type="Proteomes" id="UP000247591"/>
    </source>
</evidence>
<dbReference type="Proteomes" id="UP000247591">
    <property type="component" value="Unassembled WGS sequence"/>
</dbReference>
<organism evidence="1 2">
    <name type="scientific">Williamsia limnetica</name>
    <dbReference type="NCBI Taxonomy" id="882452"/>
    <lineage>
        <taxon>Bacteria</taxon>
        <taxon>Bacillati</taxon>
        <taxon>Actinomycetota</taxon>
        <taxon>Actinomycetes</taxon>
        <taxon>Mycobacteriales</taxon>
        <taxon>Nocardiaceae</taxon>
        <taxon>Williamsia</taxon>
    </lineage>
</organism>
<dbReference type="AlphaFoldDB" id="A0A318RFE0"/>
<name>A0A318RFE0_WILLI</name>
<keyword evidence="2" id="KW-1185">Reference proteome</keyword>
<dbReference type="InterPro" id="IPR023846">
    <property type="entry name" value="CHP04042_MSMEG0570"/>
</dbReference>
<sequence>MPEMTFTVQWPDGARQECYSPSLVMHDHLEVGAQYPVAEFVARTGTALSIASERVREKFGFACTSAAAQLAEVEEKARRSPEGMVQVLAMTGAELIAPSDTEIARGR</sequence>
<dbReference type="OrthoDB" id="195104at2"/>
<gene>
    <name evidence="1" type="ORF">DFR67_111255</name>
</gene>